<protein>
    <submittedName>
        <fullName evidence="3">Sulfotransferase</fullName>
    </submittedName>
</protein>
<keyword evidence="1 3" id="KW-0808">Transferase</keyword>
<accession>A0A1E7YQ24</accession>
<evidence type="ECO:0000313" key="4">
    <source>
        <dbReference type="Proteomes" id="UP000175616"/>
    </source>
</evidence>
<dbReference type="Pfam" id="PF13469">
    <property type="entry name" value="Sulfotransfer_3"/>
    <property type="match status" value="1"/>
</dbReference>
<dbReference type="EMBL" id="LZYE01000056">
    <property type="protein sequence ID" value="OFC38177.1"/>
    <property type="molecule type" value="Genomic_DNA"/>
</dbReference>
<dbReference type="RefSeq" id="WP_070114154.1">
    <property type="nucleotide sequence ID" value="NZ_JABBDM010000091.1"/>
</dbReference>
<evidence type="ECO:0000256" key="2">
    <source>
        <dbReference type="SAM" id="MobiDB-lite"/>
    </source>
</evidence>
<name>A0A1E7YQ24_9PROT</name>
<evidence type="ECO:0000313" key="3">
    <source>
        <dbReference type="EMBL" id="OFC38177.1"/>
    </source>
</evidence>
<gene>
    <name evidence="3" type="ORF">BAE27_02725</name>
</gene>
<dbReference type="Proteomes" id="UP000175616">
    <property type="component" value="Unassembled WGS sequence"/>
</dbReference>
<dbReference type="InterPro" id="IPR027417">
    <property type="entry name" value="P-loop_NTPase"/>
</dbReference>
<dbReference type="Gene3D" id="3.40.50.300">
    <property type="entry name" value="P-loop containing nucleotide triphosphate hydrolases"/>
    <property type="match status" value="1"/>
</dbReference>
<dbReference type="AlphaFoldDB" id="A0A1E7YQ24"/>
<dbReference type="PANTHER" id="PTHR10605:SF56">
    <property type="entry name" value="BIFUNCTIONAL HEPARAN SULFATE N-DEACETYLASE_N-SULFOTRANSFERASE"/>
    <property type="match status" value="1"/>
</dbReference>
<feature type="region of interest" description="Disordered" evidence="2">
    <location>
        <begin position="308"/>
        <end position="331"/>
    </location>
</feature>
<reference evidence="3 4" key="1">
    <citation type="submission" date="2016-06" db="EMBL/GenBank/DDBJ databases">
        <title>Gene turnover analysis identifies the evolutionary adaptation of the extremophile Acidithiobacillus caldus.</title>
        <authorList>
            <person name="Zhang X."/>
        </authorList>
    </citation>
    <scope>NUCLEOTIDE SEQUENCE [LARGE SCALE GENOMIC DNA]</scope>
    <source>
        <strain evidence="3 4">DX</strain>
    </source>
</reference>
<dbReference type="InterPro" id="IPR037359">
    <property type="entry name" value="NST/OST"/>
</dbReference>
<dbReference type="PANTHER" id="PTHR10605">
    <property type="entry name" value="HEPARAN SULFATE SULFOTRANSFERASE"/>
    <property type="match status" value="1"/>
</dbReference>
<proteinExistence type="predicted"/>
<comment type="caution">
    <text evidence="3">The sequence shown here is derived from an EMBL/GenBank/DDBJ whole genome shotgun (WGS) entry which is preliminary data.</text>
</comment>
<evidence type="ECO:0000256" key="1">
    <source>
        <dbReference type="ARBA" id="ARBA00022679"/>
    </source>
</evidence>
<sequence>MISRPWAASCKAAATLPNLFIVGAVKCGTTSLYAYLRQHPQIFFPEMKEPHFYTRPQPAPEQAHLIQYVADADDYAKLYAHAGGYPWRGDASPSYLWSAQAAQRIRADVPQARILILLRDPVQRAYSQYLMDFREGVVNDDFYTILLRDWQRPDKGWGVSQLYVELGQYLDQVRRYRELFGPEQVRIYLLEELKRDARAVLLDIADFLGIDPAPIDGIDLHLAHNAHRQPRGEWARRLAASPWSRYIGEHLFPQRWGEYLWQHVFLRAGKKPPMDPRARAFLQRLYEPEIRGLEKLLGRPLPELRLSWQREERAAEPRQESMEGLELPDRS</sequence>
<organism evidence="3 4">
    <name type="scientific">Acidithiobacillus caldus</name>
    <dbReference type="NCBI Taxonomy" id="33059"/>
    <lineage>
        <taxon>Bacteria</taxon>
        <taxon>Pseudomonadati</taxon>
        <taxon>Pseudomonadota</taxon>
        <taxon>Acidithiobacillia</taxon>
        <taxon>Acidithiobacillales</taxon>
        <taxon>Acidithiobacillaceae</taxon>
        <taxon>Acidithiobacillus</taxon>
    </lineage>
</organism>
<dbReference type="SUPFAM" id="SSF52540">
    <property type="entry name" value="P-loop containing nucleoside triphosphate hydrolases"/>
    <property type="match status" value="1"/>
</dbReference>
<dbReference type="GO" id="GO:0008146">
    <property type="term" value="F:sulfotransferase activity"/>
    <property type="evidence" value="ECO:0007669"/>
    <property type="project" value="InterPro"/>
</dbReference>